<dbReference type="CDD" id="cd00761">
    <property type="entry name" value="Glyco_tranf_GTA_type"/>
    <property type="match status" value="1"/>
</dbReference>
<accession>A0ABR9XAC0</accession>
<dbReference type="EMBL" id="JADFFK010000032">
    <property type="protein sequence ID" value="MBE9640417.1"/>
    <property type="molecule type" value="Genomic_DNA"/>
</dbReference>
<dbReference type="InterPro" id="IPR050834">
    <property type="entry name" value="Glycosyltransf_2"/>
</dbReference>
<name>A0ABR9XAC0_9RHOB</name>
<evidence type="ECO:0000313" key="2">
    <source>
        <dbReference type="EMBL" id="MBE9640417.1"/>
    </source>
</evidence>
<evidence type="ECO:0000259" key="1">
    <source>
        <dbReference type="Pfam" id="PF00535"/>
    </source>
</evidence>
<feature type="domain" description="Glycosyltransferase 2-like" evidence="1">
    <location>
        <begin position="5"/>
        <end position="162"/>
    </location>
</feature>
<comment type="caution">
    <text evidence="2">The sequence shown here is derived from an EMBL/GenBank/DDBJ whole genome shotgun (WGS) entry which is preliminary data.</text>
</comment>
<gene>
    <name evidence="2" type="ORF">IQ782_26540</name>
</gene>
<dbReference type="RefSeq" id="WP_194137684.1">
    <property type="nucleotide sequence ID" value="NZ_JADFFK010000032.1"/>
</dbReference>
<dbReference type="InterPro" id="IPR001173">
    <property type="entry name" value="Glyco_trans_2-like"/>
</dbReference>
<dbReference type="Pfam" id="PF00535">
    <property type="entry name" value="Glycos_transf_2"/>
    <property type="match status" value="1"/>
</dbReference>
<dbReference type="PANTHER" id="PTHR43685:SF2">
    <property type="entry name" value="GLYCOSYLTRANSFERASE 2-LIKE DOMAIN-CONTAINING PROTEIN"/>
    <property type="match status" value="1"/>
</dbReference>
<dbReference type="Proteomes" id="UP000607796">
    <property type="component" value="Unassembled WGS sequence"/>
</dbReference>
<organism evidence="2 3">
    <name type="scientific">Salipiger mangrovisoli</name>
    <dbReference type="NCBI Taxonomy" id="2865933"/>
    <lineage>
        <taxon>Bacteria</taxon>
        <taxon>Pseudomonadati</taxon>
        <taxon>Pseudomonadota</taxon>
        <taxon>Alphaproteobacteria</taxon>
        <taxon>Rhodobacterales</taxon>
        <taxon>Roseobacteraceae</taxon>
        <taxon>Salipiger</taxon>
    </lineage>
</organism>
<sequence>MPRASIIVTASNAADRLQDTLRSLCAQSFPDFEIIVVDDGSTDGSAELAEAFGDLRIRVLRQRTRGAAGARNTGIAGARGGFVGFCDAGDLWAPDKLAEHVAHLQATPALGLSYSGCEVSAADGRHVALWNLPSRRRIGAAEIFKRNPIGPASTVVFRTAALRGIAFRPPQETERDWWFDETFRQCDALELWLRFALVTDWEIAGIPKRLCACRILDAEAPAAIGKQLAAWERMVTKLSAQNRHVFARHTTVARAYHLRHLARCAVVFGDATGSARLLRAALSVSLRPLGEEPRKTLSVCAASLRLAATAAPLVTRLARHTGRSA</sequence>
<dbReference type="Gene3D" id="3.90.550.10">
    <property type="entry name" value="Spore Coat Polysaccharide Biosynthesis Protein SpsA, Chain A"/>
    <property type="match status" value="1"/>
</dbReference>
<dbReference type="PANTHER" id="PTHR43685">
    <property type="entry name" value="GLYCOSYLTRANSFERASE"/>
    <property type="match status" value="1"/>
</dbReference>
<reference evidence="2 3" key="1">
    <citation type="journal article" date="2021" name="Int. J. Syst. Evol. Microbiol.">
        <title>Salipiger mangrovisoli sp. nov., isolated from mangrove soil and the proposal for the reclassification of Paraphaeobacter pallidus as Salipiger pallidus comb. nov.</title>
        <authorList>
            <person name="Du J."/>
            <person name="Liu Y."/>
            <person name="Pei T."/>
            <person name="Deng M.R."/>
            <person name="Zhu H."/>
        </authorList>
    </citation>
    <scope>NUCLEOTIDE SEQUENCE [LARGE SCALE GENOMIC DNA]</scope>
    <source>
        <strain evidence="2 3">6D45A</strain>
    </source>
</reference>
<keyword evidence="3" id="KW-1185">Reference proteome</keyword>
<dbReference type="InterPro" id="IPR029044">
    <property type="entry name" value="Nucleotide-diphossugar_trans"/>
</dbReference>
<evidence type="ECO:0000313" key="3">
    <source>
        <dbReference type="Proteomes" id="UP000607796"/>
    </source>
</evidence>
<proteinExistence type="predicted"/>
<protein>
    <submittedName>
        <fullName evidence="2">Glycosyltransferase</fullName>
    </submittedName>
</protein>
<dbReference type="SUPFAM" id="SSF53448">
    <property type="entry name" value="Nucleotide-diphospho-sugar transferases"/>
    <property type="match status" value="1"/>
</dbReference>